<dbReference type="AlphaFoldDB" id="K1SM42"/>
<organism evidence="1">
    <name type="scientific">human gut metagenome</name>
    <dbReference type="NCBI Taxonomy" id="408170"/>
    <lineage>
        <taxon>unclassified sequences</taxon>
        <taxon>metagenomes</taxon>
        <taxon>organismal metagenomes</taxon>
    </lineage>
</organism>
<proteinExistence type="predicted"/>
<name>K1SM42_9ZZZZ</name>
<reference evidence="1" key="1">
    <citation type="journal article" date="2013" name="Environ. Microbiol.">
        <title>Microbiota from the distal guts of lean and obese adolescents exhibit partial functional redundancy besides clear differences in community structure.</title>
        <authorList>
            <person name="Ferrer M."/>
            <person name="Ruiz A."/>
            <person name="Lanza F."/>
            <person name="Haange S.B."/>
            <person name="Oberbach A."/>
            <person name="Till H."/>
            <person name="Bargiela R."/>
            <person name="Campoy C."/>
            <person name="Segura M.T."/>
            <person name="Richter M."/>
            <person name="von Bergen M."/>
            <person name="Seifert J."/>
            <person name="Suarez A."/>
        </authorList>
    </citation>
    <scope>NUCLEOTIDE SEQUENCE</scope>
</reference>
<comment type="caution">
    <text evidence="1">The sequence shown here is derived from an EMBL/GenBank/DDBJ whole genome shotgun (WGS) entry which is preliminary data.</text>
</comment>
<protein>
    <submittedName>
        <fullName evidence="1">Uncharacterized protein</fullName>
    </submittedName>
</protein>
<accession>K1SM42</accession>
<gene>
    <name evidence="1" type="ORF">OBE_08334</name>
</gene>
<evidence type="ECO:0000313" key="1">
    <source>
        <dbReference type="EMBL" id="EKC61727.1"/>
    </source>
</evidence>
<dbReference type="EMBL" id="AJWZ01005749">
    <property type="protein sequence ID" value="EKC61727.1"/>
    <property type="molecule type" value="Genomic_DNA"/>
</dbReference>
<sequence>MRVYKDKKLTKVVCNNCGKNIKVNNSTIEEGVFFADYKWGYFSKKRWKRRYFLICAKNAMMK</sequence>